<sequence length="239" mass="27624">MSEVEDGIDEHLRREELRARHRDSGLWDDTLLERYTTRQDLVAFVDETHRATEDGQVGYYGLSAVVFHADDLPEIRRDLEEIAGGTFWHSKEAVKDQRLRGRIGDMNEYIAAKTAMPVVVFDVRDHEITEAQERAVRDVCLRGALRTLDEQGITDVVLDNFPQAQQRNVRLDQAIVHELRERGEVSEQMWMHHGRMSEEHALWSADTVAWSVQRHHFGTKARDSQHVAPSVGACRRYTR</sequence>
<dbReference type="KEGG" id="brv:CFK39_16020"/>
<keyword evidence="1" id="KW-0614">Plasmid</keyword>
<organism evidence="1 2">
    <name type="scientific">Brachybacterium avium</name>
    <dbReference type="NCBI Taxonomy" id="2017485"/>
    <lineage>
        <taxon>Bacteria</taxon>
        <taxon>Bacillati</taxon>
        <taxon>Actinomycetota</taxon>
        <taxon>Actinomycetes</taxon>
        <taxon>Micrococcales</taxon>
        <taxon>Dermabacteraceae</taxon>
        <taxon>Brachybacterium</taxon>
    </lineage>
</organism>
<keyword evidence="2" id="KW-1185">Reference proteome</keyword>
<evidence type="ECO:0000313" key="1">
    <source>
        <dbReference type="EMBL" id="ASK67351.1"/>
    </source>
</evidence>
<dbReference type="OrthoDB" id="4546241at2"/>
<proteinExistence type="predicted"/>
<name>A0A220UHD9_9MICO</name>
<gene>
    <name evidence="1" type="ORF">CFK39_16020</name>
</gene>
<reference evidence="1 2" key="1">
    <citation type="submission" date="2017-07" db="EMBL/GenBank/DDBJ databases">
        <title>Brachybacterium sp. VR2415.</title>
        <authorList>
            <person name="Tak E.J."/>
            <person name="Bae J.-W."/>
        </authorList>
    </citation>
    <scope>NUCLEOTIDE SEQUENCE [LARGE SCALE GENOMIC DNA]</scope>
    <source>
        <strain evidence="1 2">VR2415</strain>
        <plasmid evidence="1 2">unnamed2</plasmid>
    </source>
</reference>
<protein>
    <submittedName>
        <fullName evidence="1">Uncharacterized protein</fullName>
    </submittedName>
</protein>
<dbReference type="Proteomes" id="UP000198398">
    <property type="component" value="Plasmid unnamed2"/>
</dbReference>
<geneLocation type="plasmid" evidence="1 2">
    <name>unnamed2</name>
</geneLocation>
<accession>A0A220UHD9</accession>
<dbReference type="AlphaFoldDB" id="A0A220UHD9"/>
<evidence type="ECO:0000313" key="2">
    <source>
        <dbReference type="Proteomes" id="UP000198398"/>
    </source>
</evidence>
<dbReference type="EMBL" id="CP022318">
    <property type="protein sequence ID" value="ASK67351.1"/>
    <property type="molecule type" value="Genomic_DNA"/>
</dbReference>
<dbReference type="RefSeq" id="WP_089066578.1">
    <property type="nucleotide sequence ID" value="NZ_CP022318.1"/>
</dbReference>